<protein>
    <submittedName>
        <fullName evidence="3 4">Uncharacterized protein LOC117646108</fullName>
    </submittedName>
</protein>
<dbReference type="OrthoDB" id="6722344at2759"/>
<dbReference type="PANTHER" id="PTHR23080">
    <property type="entry name" value="THAP DOMAIN PROTEIN"/>
    <property type="match status" value="1"/>
</dbReference>
<keyword evidence="2" id="KW-1185">Reference proteome</keyword>
<evidence type="ECO:0000313" key="4">
    <source>
        <dbReference type="RefSeq" id="XP_034242709.1"/>
    </source>
</evidence>
<reference evidence="3 4" key="1">
    <citation type="submission" date="2025-04" db="UniProtKB">
        <authorList>
            <consortium name="RefSeq"/>
        </authorList>
    </citation>
    <scope>IDENTIFICATION</scope>
    <source>
        <tissue evidence="3 4">Total insect</tissue>
    </source>
</reference>
<evidence type="ECO:0000259" key="1">
    <source>
        <dbReference type="Pfam" id="PF13613"/>
    </source>
</evidence>
<dbReference type="RefSeq" id="XP_034242709.1">
    <property type="nucleotide sequence ID" value="XM_034386818.1"/>
</dbReference>
<dbReference type="KEGG" id="tpal:117646108"/>
<sequence length="217" mass="24511">MRLSFEINEHTPVILAEELDSSELSGCFLLSPATPGAIVETPPTTEAARVESPPPLYPLVTPAPPPSPVQDRSNDEVLKLQADLEEARRIISLLYQRICVAEDVQAQLKADLEAEKTRLLYQCISESDRKICQYTGLPNKETFNWLLNCFPQPFNYYHGNKSVISLSKENQLLLTLMKLRHNFTHSVLADWFKVSETTVTNIFRTGVNALHTVLFKI</sequence>
<dbReference type="InterPro" id="IPR027805">
    <property type="entry name" value="Transposase_HTH_dom"/>
</dbReference>
<dbReference type="AlphaFoldDB" id="A0A6P8ZNP4"/>
<proteinExistence type="predicted"/>
<dbReference type="RefSeq" id="XP_034242708.1">
    <property type="nucleotide sequence ID" value="XM_034386817.1"/>
</dbReference>
<name>A0A6P8ZNP4_THRPL</name>
<dbReference type="Proteomes" id="UP000515158">
    <property type="component" value="Unplaced"/>
</dbReference>
<accession>A0A6P8ZNP4</accession>
<gene>
    <name evidence="3 4" type="primary">LOC117646108</name>
</gene>
<organism evidence="4">
    <name type="scientific">Thrips palmi</name>
    <name type="common">Melon thrips</name>
    <dbReference type="NCBI Taxonomy" id="161013"/>
    <lineage>
        <taxon>Eukaryota</taxon>
        <taxon>Metazoa</taxon>
        <taxon>Ecdysozoa</taxon>
        <taxon>Arthropoda</taxon>
        <taxon>Hexapoda</taxon>
        <taxon>Insecta</taxon>
        <taxon>Pterygota</taxon>
        <taxon>Neoptera</taxon>
        <taxon>Paraneoptera</taxon>
        <taxon>Thysanoptera</taxon>
        <taxon>Terebrantia</taxon>
        <taxon>Thripoidea</taxon>
        <taxon>Thripidae</taxon>
        <taxon>Thrips</taxon>
    </lineage>
</organism>
<feature type="domain" description="Transposase Helix-turn-helix" evidence="1">
    <location>
        <begin position="165"/>
        <end position="214"/>
    </location>
</feature>
<evidence type="ECO:0000313" key="2">
    <source>
        <dbReference type="Proteomes" id="UP000515158"/>
    </source>
</evidence>
<evidence type="ECO:0000313" key="3">
    <source>
        <dbReference type="RefSeq" id="XP_034242708.1"/>
    </source>
</evidence>
<dbReference type="Pfam" id="PF13613">
    <property type="entry name" value="HTH_Tnp_4"/>
    <property type="match status" value="1"/>
</dbReference>
<dbReference type="GeneID" id="117646108"/>